<keyword evidence="3" id="KW-0472">Membrane</keyword>
<keyword evidence="3" id="KW-0812">Transmembrane</keyword>
<dbReference type="PROSITE" id="PS51762">
    <property type="entry name" value="GH16_2"/>
    <property type="match status" value="1"/>
</dbReference>
<dbReference type="InterPro" id="IPR013320">
    <property type="entry name" value="ConA-like_dom_sf"/>
</dbReference>
<dbReference type="InterPro" id="IPR000757">
    <property type="entry name" value="Beta-glucanase-like"/>
</dbReference>
<dbReference type="SUPFAM" id="SSF49899">
    <property type="entry name" value="Concanavalin A-like lectins/glucanases"/>
    <property type="match status" value="1"/>
</dbReference>
<evidence type="ECO:0000256" key="2">
    <source>
        <dbReference type="SAM" id="MobiDB-lite"/>
    </source>
</evidence>
<organism evidence="5 6">
    <name type="scientific">Rickenella mellea</name>
    <dbReference type="NCBI Taxonomy" id="50990"/>
    <lineage>
        <taxon>Eukaryota</taxon>
        <taxon>Fungi</taxon>
        <taxon>Dikarya</taxon>
        <taxon>Basidiomycota</taxon>
        <taxon>Agaricomycotina</taxon>
        <taxon>Agaricomycetes</taxon>
        <taxon>Hymenochaetales</taxon>
        <taxon>Rickenellaceae</taxon>
        <taxon>Rickenella</taxon>
    </lineage>
</organism>
<keyword evidence="6" id="KW-1185">Reference proteome</keyword>
<evidence type="ECO:0000259" key="4">
    <source>
        <dbReference type="PROSITE" id="PS51762"/>
    </source>
</evidence>
<dbReference type="OrthoDB" id="4781at2759"/>
<feature type="compositionally biased region" description="Low complexity" evidence="2">
    <location>
        <begin position="79"/>
        <end position="95"/>
    </location>
</feature>
<evidence type="ECO:0000256" key="3">
    <source>
        <dbReference type="SAM" id="Phobius"/>
    </source>
</evidence>
<sequence length="549" mass="60724">MVDFPGTTGNTEPGRPGLFFLNDRDDVDDISQTFGSSLDAVLSPTVLVGSETVHPRPQHPAASNPAFVDLPSRYSFSSFSASARSRSRPGTGPSTADPTHSQSSSLSEVPRPPLPHDGAIPPRDSLAYPPPRSLSFLAGPPEKAKRNPTSNKRAKSTALSEGDVIPKPWLQRKDPYDRIAYLVTASATLLGVVCAALLCFFGARSVPKVGNLCLVMDENFDTFDTLNVWRHEVDLGGFGNGQFEMTTSSPNNSFVRDGVLYIVPTLTSDVIGNQAIFDGYTFNLTDCTNTNKTACGVVSNSSTQTVINPVQSARITTRNSHNIQYGKVEVRARIPKGDWIWPAIWMLPVDDAYGPWPMSGEIDILESRGNDLLYTHQGRGFITSSLNWGPISFINAVGKTFGWWSVRRTDYSDDFHTYVLEWTQDYLTVYVDSPLHRSLHIRFDEPFFKRGNFPTTVQNGTEAIVLENPWAGRGNSAPFDRPFYLIMDVAVGGTNGWFPDGQGSKPWLDGSLTAMYNFAQAQKHWYSTWPSDVTQRGMAIDYVRMYQKC</sequence>
<dbReference type="EMBL" id="ML170206">
    <property type="protein sequence ID" value="TDL18550.1"/>
    <property type="molecule type" value="Genomic_DNA"/>
</dbReference>
<keyword evidence="5" id="KW-0430">Lectin</keyword>
<evidence type="ECO:0000313" key="5">
    <source>
        <dbReference type="EMBL" id="TDL18550.1"/>
    </source>
</evidence>
<evidence type="ECO:0000256" key="1">
    <source>
        <dbReference type="ARBA" id="ARBA00006865"/>
    </source>
</evidence>
<accession>A0A4Y7PVJ3</accession>
<dbReference type="Gene3D" id="2.60.120.200">
    <property type="match status" value="1"/>
</dbReference>
<dbReference type="AlphaFoldDB" id="A0A4Y7PVJ3"/>
<dbReference type="GO" id="GO:0004553">
    <property type="term" value="F:hydrolase activity, hydrolyzing O-glycosyl compounds"/>
    <property type="evidence" value="ECO:0007669"/>
    <property type="project" value="InterPro"/>
</dbReference>
<dbReference type="PANTHER" id="PTHR10963">
    <property type="entry name" value="GLYCOSYL HYDROLASE-RELATED"/>
    <property type="match status" value="1"/>
</dbReference>
<gene>
    <name evidence="5" type="ORF">BD410DRAFT_822357</name>
</gene>
<dbReference type="Proteomes" id="UP000294933">
    <property type="component" value="Unassembled WGS sequence"/>
</dbReference>
<name>A0A4Y7PVJ3_9AGAM</name>
<dbReference type="GO" id="GO:0030246">
    <property type="term" value="F:carbohydrate binding"/>
    <property type="evidence" value="ECO:0007669"/>
    <property type="project" value="UniProtKB-KW"/>
</dbReference>
<evidence type="ECO:0000313" key="6">
    <source>
        <dbReference type="Proteomes" id="UP000294933"/>
    </source>
</evidence>
<dbReference type="VEuPathDB" id="FungiDB:BD410DRAFT_822357"/>
<dbReference type="Pfam" id="PF00722">
    <property type="entry name" value="Glyco_hydro_16"/>
    <property type="match status" value="1"/>
</dbReference>
<feature type="region of interest" description="Disordered" evidence="2">
    <location>
        <begin position="79"/>
        <end position="160"/>
    </location>
</feature>
<comment type="similarity">
    <text evidence="1">Belongs to the glycosyl hydrolase 16 family.</text>
</comment>
<feature type="domain" description="GH16" evidence="4">
    <location>
        <begin position="199"/>
        <end position="549"/>
    </location>
</feature>
<proteinExistence type="inferred from homology"/>
<feature type="region of interest" description="Disordered" evidence="2">
    <location>
        <begin position="1"/>
        <end position="23"/>
    </location>
</feature>
<feature type="transmembrane region" description="Helical" evidence="3">
    <location>
        <begin position="179"/>
        <end position="203"/>
    </location>
</feature>
<dbReference type="PANTHER" id="PTHR10963:SF55">
    <property type="entry name" value="GLYCOSIDE HYDROLASE FAMILY 16 PROTEIN"/>
    <property type="match status" value="1"/>
</dbReference>
<feature type="compositionally biased region" description="Polar residues" evidence="2">
    <location>
        <begin position="96"/>
        <end position="107"/>
    </location>
</feature>
<protein>
    <submittedName>
        <fullName evidence="5">Concanavalin A-like lectin/glucanase</fullName>
    </submittedName>
</protein>
<dbReference type="InterPro" id="IPR050546">
    <property type="entry name" value="Glycosyl_Hydrlase_16"/>
</dbReference>
<keyword evidence="3" id="KW-1133">Transmembrane helix</keyword>
<reference evidence="5 6" key="1">
    <citation type="submission" date="2018-06" db="EMBL/GenBank/DDBJ databases">
        <title>A transcriptomic atlas of mushroom development highlights an independent origin of complex multicellularity.</title>
        <authorList>
            <consortium name="DOE Joint Genome Institute"/>
            <person name="Krizsan K."/>
            <person name="Almasi E."/>
            <person name="Merenyi Z."/>
            <person name="Sahu N."/>
            <person name="Viragh M."/>
            <person name="Koszo T."/>
            <person name="Mondo S."/>
            <person name="Kiss B."/>
            <person name="Balint B."/>
            <person name="Kues U."/>
            <person name="Barry K."/>
            <person name="Hegedus J.C."/>
            <person name="Henrissat B."/>
            <person name="Johnson J."/>
            <person name="Lipzen A."/>
            <person name="Ohm R."/>
            <person name="Nagy I."/>
            <person name="Pangilinan J."/>
            <person name="Yan J."/>
            <person name="Xiong Y."/>
            <person name="Grigoriev I.V."/>
            <person name="Hibbett D.S."/>
            <person name="Nagy L.G."/>
        </authorList>
    </citation>
    <scope>NUCLEOTIDE SEQUENCE [LARGE SCALE GENOMIC DNA]</scope>
    <source>
        <strain evidence="5 6">SZMC22713</strain>
    </source>
</reference>
<dbReference type="GO" id="GO:0005975">
    <property type="term" value="P:carbohydrate metabolic process"/>
    <property type="evidence" value="ECO:0007669"/>
    <property type="project" value="InterPro"/>
</dbReference>
<dbReference type="STRING" id="50990.A0A4Y7PVJ3"/>